<gene>
    <name evidence="3" type="ORF">EV193_106231</name>
</gene>
<feature type="signal peptide" evidence="1">
    <location>
        <begin position="1"/>
        <end position="19"/>
    </location>
</feature>
<dbReference type="EMBL" id="SGWQ01000006">
    <property type="protein sequence ID" value="RZS36996.1"/>
    <property type="molecule type" value="Genomic_DNA"/>
</dbReference>
<evidence type="ECO:0000259" key="2">
    <source>
        <dbReference type="Pfam" id="PF20611"/>
    </source>
</evidence>
<sequence length="203" mass="20989">MSILALTLTAAAIGLPATAAPAMPIGVPVPVSNTAQYRMTVPLLGTTLIDVKTTAVVTPPLFVGGTLHVAKLRQSMTLPPSVVQGLRLVGATKVEISGGPGLVAYPGIHMPIPIPCGTTSFPLTALPESGPATLTAAARDCQRVVIPHSGVTSLGVDFAFDATVTARKSDDTLTELGVFTTPCYHESTSPWLLLEFHVLGISR</sequence>
<feature type="domain" description="DUF6801" evidence="2">
    <location>
        <begin position="37"/>
        <end position="186"/>
    </location>
</feature>
<protein>
    <recommendedName>
        <fullName evidence="2">DUF6801 domain-containing protein</fullName>
    </recommendedName>
</protein>
<reference evidence="3 4" key="1">
    <citation type="submission" date="2019-02" db="EMBL/GenBank/DDBJ databases">
        <title>Genomic Encyclopedia of Type Strains, Phase IV (KMG-IV): sequencing the most valuable type-strain genomes for metagenomic binning, comparative biology and taxonomic classification.</title>
        <authorList>
            <person name="Goeker M."/>
        </authorList>
    </citation>
    <scope>NUCLEOTIDE SEQUENCE [LARGE SCALE GENOMIC DNA]</scope>
    <source>
        <strain evidence="3 4">DSM 101727</strain>
    </source>
</reference>
<dbReference type="AlphaFoldDB" id="A0A4Q7KL83"/>
<evidence type="ECO:0000313" key="3">
    <source>
        <dbReference type="EMBL" id="RZS36996.1"/>
    </source>
</evidence>
<dbReference type="InterPro" id="IPR046542">
    <property type="entry name" value="DUF6801"/>
</dbReference>
<proteinExistence type="predicted"/>
<evidence type="ECO:0000313" key="4">
    <source>
        <dbReference type="Proteomes" id="UP000294257"/>
    </source>
</evidence>
<name>A0A4Q7KL83_9PSEU</name>
<evidence type="ECO:0000256" key="1">
    <source>
        <dbReference type="SAM" id="SignalP"/>
    </source>
</evidence>
<keyword evidence="1" id="KW-0732">Signal</keyword>
<accession>A0A4Q7KL83</accession>
<dbReference type="Proteomes" id="UP000294257">
    <property type="component" value="Unassembled WGS sequence"/>
</dbReference>
<feature type="chain" id="PRO_5020195551" description="DUF6801 domain-containing protein" evidence="1">
    <location>
        <begin position="20"/>
        <end position="203"/>
    </location>
</feature>
<dbReference type="Pfam" id="PF20611">
    <property type="entry name" value="DUF6801"/>
    <property type="match status" value="1"/>
</dbReference>
<comment type="caution">
    <text evidence="3">The sequence shown here is derived from an EMBL/GenBank/DDBJ whole genome shotgun (WGS) entry which is preliminary data.</text>
</comment>
<keyword evidence="4" id="KW-1185">Reference proteome</keyword>
<organism evidence="3 4">
    <name type="scientific">Herbihabitans rhizosphaerae</name>
    <dbReference type="NCBI Taxonomy" id="1872711"/>
    <lineage>
        <taxon>Bacteria</taxon>
        <taxon>Bacillati</taxon>
        <taxon>Actinomycetota</taxon>
        <taxon>Actinomycetes</taxon>
        <taxon>Pseudonocardiales</taxon>
        <taxon>Pseudonocardiaceae</taxon>
        <taxon>Herbihabitans</taxon>
    </lineage>
</organism>